<protein>
    <submittedName>
        <fullName evidence="1">Uncharacterized protein</fullName>
    </submittedName>
</protein>
<dbReference type="Proteomes" id="UP001367676">
    <property type="component" value="Unassembled WGS sequence"/>
</dbReference>
<proteinExistence type="predicted"/>
<evidence type="ECO:0000313" key="2">
    <source>
        <dbReference type="Proteomes" id="UP001367676"/>
    </source>
</evidence>
<sequence length="93" mass="10127">MTSGTLDGIIIQSSFRPTLRRNPSVPSRNKAEQRLQAAIVPNGNSRENDTGNGLTSHVLADVTIKRLEPLATCSLHAAYATAQRFYTTRTTAE</sequence>
<accession>A0AAN9Y1I3</accession>
<evidence type="ECO:0000313" key="1">
    <source>
        <dbReference type="EMBL" id="KAK7579715.1"/>
    </source>
</evidence>
<keyword evidence="2" id="KW-1185">Reference proteome</keyword>
<dbReference type="EMBL" id="JBBCAQ010000034">
    <property type="protein sequence ID" value="KAK7579715.1"/>
    <property type="molecule type" value="Genomic_DNA"/>
</dbReference>
<name>A0AAN9Y1I3_9HEMI</name>
<organism evidence="1 2">
    <name type="scientific">Parthenolecanium corni</name>
    <dbReference type="NCBI Taxonomy" id="536013"/>
    <lineage>
        <taxon>Eukaryota</taxon>
        <taxon>Metazoa</taxon>
        <taxon>Ecdysozoa</taxon>
        <taxon>Arthropoda</taxon>
        <taxon>Hexapoda</taxon>
        <taxon>Insecta</taxon>
        <taxon>Pterygota</taxon>
        <taxon>Neoptera</taxon>
        <taxon>Paraneoptera</taxon>
        <taxon>Hemiptera</taxon>
        <taxon>Sternorrhyncha</taxon>
        <taxon>Coccoidea</taxon>
        <taxon>Coccidae</taxon>
        <taxon>Parthenolecanium</taxon>
    </lineage>
</organism>
<reference evidence="1 2" key="1">
    <citation type="submission" date="2024-03" db="EMBL/GenBank/DDBJ databases">
        <title>Adaptation during the transition from Ophiocordyceps entomopathogen to insect associate is accompanied by gene loss and intensified selection.</title>
        <authorList>
            <person name="Ward C.M."/>
            <person name="Onetto C.A."/>
            <person name="Borneman A.R."/>
        </authorList>
    </citation>
    <scope>NUCLEOTIDE SEQUENCE [LARGE SCALE GENOMIC DNA]</scope>
    <source>
        <strain evidence="1">AWRI1</strain>
        <tissue evidence="1">Single Adult Female</tissue>
    </source>
</reference>
<dbReference type="AlphaFoldDB" id="A0AAN9Y1I3"/>
<gene>
    <name evidence="1" type="ORF">V9T40_000344</name>
</gene>
<comment type="caution">
    <text evidence="1">The sequence shown here is derived from an EMBL/GenBank/DDBJ whole genome shotgun (WGS) entry which is preliminary data.</text>
</comment>